<dbReference type="RefSeq" id="WP_090662503.1">
    <property type="nucleotide sequence ID" value="NZ_FOXQ01000015.1"/>
</dbReference>
<name>A0A1I5Z184_9BACT</name>
<accession>A0A1I5Z184</accession>
<keyword evidence="2" id="KW-1185">Reference proteome</keyword>
<dbReference type="Proteomes" id="UP000199031">
    <property type="component" value="Unassembled WGS sequence"/>
</dbReference>
<evidence type="ECO:0000313" key="1">
    <source>
        <dbReference type="EMBL" id="SFQ50202.1"/>
    </source>
</evidence>
<dbReference type="EMBL" id="FOXQ01000015">
    <property type="protein sequence ID" value="SFQ50202.1"/>
    <property type="molecule type" value="Genomic_DNA"/>
</dbReference>
<organism evidence="1 2">
    <name type="scientific">Parafilimonas terrae</name>
    <dbReference type="NCBI Taxonomy" id="1465490"/>
    <lineage>
        <taxon>Bacteria</taxon>
        <taxon>Pseudomonadati</taxon>
        <taxon>Bacteroidota</taxon>
        <taxon>Chitinophagia</taxon>
        <taxon>Chitinophagales</taxon>
        <taxon>Chitinophagaceae</taxon>
        <taxon>Parafilimonas</taxon>
    </lineage>
</organism>
<dbReference type="OrthoDB" id="1091975at2"/>
<gene>
    <name evidence="1" type="ORF">SAMN05444277_11570</name>
</gene>
<sequence>MQNIFSNDDDLTFILGGMYFHPLDSVKAIFGRLGYNLSKFYENDSVYIIGADSINEATNQFWIDKHKLVVVRFINYSHGEKEEGYFYNHKQFGSSWSETACDFYENDKLIQKEIYHDCKANAVIDLKIFNPHKFILIP</sequence>
<protein>
    <submittedName>
        <fullName evidence="1">Uncharacterized protein</fullName>
    </submittedName>
</protein>
<evidence type="ECO:0000313" key="2">
    <source>
        <dbReference type="Proteomes" id="UP000199031"/>
    </source>
</evidence>
<proteinExistence type="predicted"/>
<dbReference type="AlphaFoldDB" id="A0A1I5Z184"/>
<reference evidence="1 2" key="1">
    <citation type="submission" date="2016-10" db="EMBL/GenBank/DDBJ databases">
        <authorList>
            <person name="de Groot N.N."/>
        </authorList>
    </citation>
    <scope>NUCLEOTIDE SEQUENCE [LARGE SCALE GENOMIC DNA]</scope>
    <source>
        <strain evidence="1 2">DSM 28286</strain>
    </source>
</reference>